<dbReference type="Pfam" id="PF22704">
    <property type="entry name" value="CBM13-like"/>
    <property type="match status" value="1"/>
</dbReference>
<organism evidence="7 8">
    <name type="scientific">Morchella conica CCBAS932</name>
    <dbReference type="NCBI Taxonomy" id="1392247"/>
    <lineage>
        <taxon>Eukaryota</taxon>
        <taxon>Fungi</taxon>
        <taxon>Dikarya</taxon>
        <taxon>Ascomycota</taxon>
        <taxon>Pezizomycotina</taxon>
        <taxon>Pezizomycetes</taxon>
        <taxon>Pezizales</taxon>
        <taxon>Morchellaceae</taxon>
        <taxon>Morchella</taxon>
    </lineage>
</organism>
<protein>
    <submittedName>
        <fullName evidence="7">Glycosyl hydrolase family 43 protein</fullName>
    </submittedName>
</protein>
<dbReference type="EMBL" id="ML119135">
    <property type="protein sequence ID" value="RPB11494.1"/>
    <property type="molecule type" value="Genomic_DNA"/>
</dbReference>
<feature type="chain" id="PRO_5018105790" evidence="5">
    <location>
        <begin position="22"/>
        <end position="453"/>
    </location>
</feature>
<feature type="signal peptide" evidence="5">
    <location>
        <begin position="1"/>
        <end position="21"/>
    </location>
</feature>
<comment type="similarity">
    <text evidence="1 4">Belongs to the glycosyl hydrolase 43 family.</text>
</comment>
<dbReference type="Proteomes" id="UP000277580">
    <property type="component" value="Unassembled WGS sequence"/>
</dbReference>
<evidence type="ECO:0000313" key="7">
    <source>
        <dbReference type="EMBL" id="RPB11494.1"/>
    </source>
</evidence>
<dbReference type="InterPro" id="IPR006710">
    <property type="entry name" value="Glyco_hydro_43"/>
</dbReference>
<evidence type="ECO:0000256" key="4">
    <source>
        <dbReference type="RuleBase" id="RU361187"/>
    </source>
</evidence>
<dbReference type="STRING" id="1392247.A0A3N4KLQ7"/>
<dbReference type="SUPFAM" id="SSF49785">
    <property type="entry name" value="Galactose-binding domain-like"/>
    <property type="match status" value="1"/>
</dbReference>
<sequence length="453" mass="48847">MLFKSNLVALGAILFSGAVHASLQIVSGGSWTAANTGMHIQAHGAGVIKVGSTYYLIGENKLDGYSFQSIRCYSSTNLIDWTFVNNLLTLQDSGDLGPNRVVERPKILYNSATSQYVMYMHVDSSNYADARVGVSTSSSVCGAYTYRGSFRPLGFQSRDMGLYQDSDGAGYLLTEDRENGLRIDRLSDDYLNVTSNVYTWAEKYESPAVIKKNGVYFMFASQLTGWNANDNKYSTATSLSGPWSAWANFATSGSNTYTSQTNYVLTIGDMAMYMGDRWVSSNLMSSTYVWLPLTISGTTASLTWYYNWVINAAAGTWSTPPADNSYEAESSTNTRTSGTQILSCTDCSGTSTVGYIGGSAGDTLTFNGISSSTTTRTTIRMRYTNGDTTQRFADITVNGVTQRIAFVPTGSGQITGVASMTFNLNSGTGNTLKVAGVDGGWAPDVDRIVVPVS</sequence>
<evidence type="ECO:0000256" key="2">
    <source>
        <dbReference type="ARBA" id="ARBA00022801"/>
    </source>
</evidence>
<dbReference type="InterPro" id="IPR055240">
    <property type="entry name" value="CBM13-like"/>
</dbReference>
<dbReference type="Gene3D" id="2.60.120.260">
    <property type="entry name" value="Galactose-binding domain-like"/>
    <property type="match status" value="1"/>
</dbReference>
<feature type="domain" description="CBM6" evidence="6">
    <location>
        <begin position="324"/>
        <end position="451"/>
    </location>
</feature>
<evidence type="ECO:0000256" key="3">
    <source>
        <dbReference type="ARBA" id="ARBA00023295"/>
    </source>
</evidence>
<keyword evidence="3 4" id="KW-0326">Glycosidase</keyword>
<dbReference type="InParanoid" id="A0A3N4KLQ7"/>
<dbReference type="OrthoDB" id="9970295at2759"/>
<accession>A0A3N4KLQ7</accession>
<dbReference type="InterPro" id="IPR008979">
    <property type="entry name" value="Galactose-bd-like_sf"/>
</dbReference>
<dbReference type="SUPFAM" id="SSF75005">
    <property type="entry name" value="Arabinanase/levansucrase/invertase"/>
    <property type="match status" value="1"/>
</dbReference>
<keyword evidence="8" id="KW-1185">Reference proteome</keyword>
<dbReference type="GO" id="GO:0030246">
    <property type="term" value="F:carbohydrate binding"/>
    <property type="evidence" value="ECO:0007669"/>
    <property type="project" value="InterPro"/>
</dbReference>
<keyword evidence="2 4" id="KW-0378">Hydrolase</keyword>
<dbReference type="Gene3D" id="2.115.10.20">
    <property type="entry name" value="Glycosyl hydrolase domain, family 43"/>
    <property type="match status" value="1"/>
</dbReference>
<dbReference type="AlphaFoldDB" id="A0A3N4KLQ7"/>
<name>A0A3N4KLQ7_9PEZI</name>
<evidence type="ECO:0000259" key="6">
    <source>
        <dbReference type="PROSITE" id="PS51175"/>
    </source>
</evidence>
<keyword evidence="5" id="KW-0732">Signal</keyword>
<gene>
    <name evidence="7" type="ORF">P167DRAFT_565838</name>
</gene>
<dbReference type="PANTHER" id="PTHR22925">
    <property type="entry name" value="GLYCOSYL HYDROLASE 43 FAMILY MEMBER"/>
    <property type="match status" value="1"/>
</dbReference>
<dbReference type="GO" id="GO:0004553">
    <property type="term" value="F:hydrolase activity, hydrolyzing O-glycosyl compounds"/>
    <property type="evidence" value="ECO:0007669"/>
    <property type="project" value="InterPro"/>
</dbReference>
<dbReference type="InterPro" id="IPR005084">
    <property type="entry name" value="CBM6"/>
</dbReference>
<evidence type="ECO:0000256" key="1">
    <source>
        <dbReference type="ARBA" id="ARBA00009865"/>
    </source>
</evidence>
<reference evidence="7 8" key="1">
    <citation type="journal article" date="2018" name="Nat. Ecol. Evol.">
        <title>Pezizomycetes genomes reveal the molecular basis of ectomycorrhizal truffle lifestyle.</title>
        <authorList>
            <person name="Murat C."/>
            <person name="Payen T."/>
            <person name="Noel B."/>
            <person name="Kuo A."/>
            <person name="Morin E."/>
            <person name="Chen J."/>
            <person name="Kohler A."/>
            <person name="Krizsan K."/>
            <person name="Balestrini R."/>
            <person name="Da Silva C."/>
            <person name="Montanini B."/>
            <person name="Hainaut M."/>
            <person name="Levati E."/>
            <person name="Barry K.W."/>
            <person name="Belfiori B."/>
            <person name="Cichocki N."/>
            <person name="Clum A."/>
            <person name="Dockter R.B."/>
            <person name="Fauchery L."/>
            <person name="Guy J."/>
            <person name="Iotti M."/>
            <person name="Le Tacon F."/>
            <person name="Lindquist E.A."/>
            <person name="Lipzen A."/>
            <person name="Malagnac F."/>
            <person name="Mello A."/>
            <person name="Molinier V."/>
            <person name="Miyauchi S."/>
            <person name="Poulain J."/>
            <person name="Riccioni C."/>
            <person name="Rubini A."/>
            <person name="Sitrit Y."/>
            <person name="Splivallo R."/>
            <person name="Traeger S."/>
            <person name="Wang M."/>
            <person name="Zifcakova L."/>
            <person name="Wipf D."/>
            <person name="Zambonelli A."/>
            <person name="Paolocci F."/>
            <person name="Nowrousian M."/>
            <person name="Ottonello S."/>
            <person name="Baldrian P."/>
            <person name="Spatafora J.W."/>
            <person name="Henrissat B."/>
            <person name="Nagy L.G."/>
            <person name="Aury J.M."/>
            <person name="Wincker P."/>
            <person name="Grigoriev I.V."/>
            <person name="Bonfante P."/>
            <person name="Martin F.M."/>
        </authorList>
    </citation>
    <scope>NUCLEOTIDE SEQUENCE [LARGE SCALE GENOMIC DNA]</scope>
    <source>
        <strain evidence="7 8">CCBAS932</strain>
    </source>
</reference>
<dbReference type="CDD" id="cd04081">
    <property type="entry name" value="CBM35_galactosidase-like"/>
    <property type="match status" value="1"/>
</dbReference>
<dbReference type="InterPro" id="IPR023296">
    <property type="entry name" value="Glyco_hydro_beta-prop_sf"/>
</dbReference>
<evidence type="ECO:0000256" key="5">
    <source>
        <dbReference type="SAM" id="SignalP"/>
    </source>
</evidence>
<dbReference type="PANTHER" id="PTHR22925:SF3">
    <property type="entry name" value="GLYCOSYL HYDROLASE FAMILY PROTEIN 43"/>
    <property type="match status" value="1"/>
</dbReference>
<dbReference type="GO" id="GO:0005975">
    <property type="term" value="P:carbohydrate metabolic process"/>
    <property type="evidence" value="ECO:0007669"/>
    <property type="project" value="InterPro"/>
</dbReference>
<dbReference type="Pfam" id="PF04616">
    <property type="entry name" value="Glyco_hydro_43"/>
    <property type="match status" value="1"/>
</dbReference>
<evidence type="ECO:0000313" key="8">
    <source>
        <dbReference type="Proteomes" id="UP000277580"/>
    </source>
</evidence>
<proteinExistence type="inferred from homology"/>
<dbReference type="CDD" id="cd18821">
    <property type="entry name" value="GH43_Pc3Gal43A-like"/>
    <property type="match status" value="1"/>
</dbReference>
<dbReference type="PROSITE" id="PS51175">
    <property type="entry name" value="CBM6"/>
    <property type="match status" value="1"/>
</dbReference>